<keyword evidence="2" id="KW-1185">Reference proteome</keyword>
<organism evidence="1 2">
    <name type="scientific">Letharia lupina</name>
    <dbReference type="NCBI Taxonomy" id="560253"/>
    <lineage>
        <taxon>Eukaryota</taxon>
        <taxon>Fungi</taxon>
        <taxon>Dikarya</taxon>
        <taxon>Ascomycota</taxon>
        <taxon>Pezizomycotina</taxon>
        <taxon>Lecanoromycetes</taxon>
        <taxon>OSLEUM clade</taxon>
        <taxon>Lecanoromycetidae</taxon>
        <taxon>Lecanorales</taxon>
        <taxon>Lecanorineae</taxon>
        <taxon>Parmeliaceae</taxon>
        <taxon>Letharia</taxon>
    </lineage>
</organism>
<dbReference type="RefSeq" id="XP_037151679.1">
    <property type="nucleotide sequence ID" value="XM_037292260.1"/>
</dbReference>
<dbReference type="AlphaFoldDB" id="A0A8H6FC02"/>
<gene>
    <name evidence="1" type="ORF">HO133_001330</name>
</gene>
<comment type="caution">
    <text evidence="1">The sequence shown here is derived from an EMBL/GenBank/DDBJ whole genome shotgun (WGS) entry which is preliminary data.</text>
</comment>
<protein>
    <submittedName>
        <fullName evidence="1">Uncharacterized protein</fullName>
    </submittedName>
</protein>
<dbReference type="GeneID" id="59329746"/>
<evidence type="ECO:0000313" key="1">
    <source>
        <dbReference type="EMBL" id="KAF6222244.1"/>
    </source>
</evidence>
<reference evidence="1 2" key="1">
    <citation type="journal article" date="2020" name="Genomics">
        <title>Complete, high-quality genomes from long-read metagenomic sequencing of two wolf lichen thalli reveals enigmatic genome architecture.</title>
        <authorList>
            <person name="McKenzie S.K."/>
            <person name="Walston R.F."/>
            <person name="Allen J.L."/>
        </authorList>
    </citation>
    <scope>NUCLEOTIDE SEQUENCE [LARGE SCALE GENOMIC DNA]</scope>
    <source>
        <strain evidence="1">WasteWater1</strain>
    </source>
</reference>
<name>A0A8H6FC02_9LECA</name>
<accession>A0A8H6FC02</accession>
<dbReference type="Proteomes" id="UP000593566">
    <property type="component" value="Unassembled WGS sequence"/>
</dbReference>
<proteinExistence type="predicted"/>
<sequence length="145" mass="16025">MDPLSLIASIIAIVGAGGSVGKGLKKLASIRHAERDLVLLQDDVSDLQLLVGNVSEIILEFEKTTKRPSYQRIGRALERTKSTILDLEKLIVYNLTTIADSHGKLRIDPWAWITHEAAPRTAIAARDYVSENRTIRQIDNNTIGP</sequence>
<dbReference type="EMBL" id="JACCJB010000012">
    <property type="protein sequence ID" value="KAF6222244.1"/>
    <property type="molecule type" value="Genomic_DNA"/>
</dbReference>
<evidence type="ECO:0000313" key="2">
    <source>
        <dbReference type="Proteomes" id="UP000593566"/>
    </source>
</evidence>